<evidence type="ECO:0000259" key="2">
    <source>
        <dbReference type="Pfam" id="PF13474"/>
    </source>
</evidence>
<dbReference type="InterPro" id="IPR037401">
    <property type="entry name" value="SnoaL-like"/>
</dbReference>
<dbReference type="SUPFAM" id="SSF54427">
    <property type="entry name" value="NTF2-like"/>
    <property type="match status" value="1"/>
</dbReference>
<name>A0A973WXA9_9BRAD</name>
<feature type="domain" description="SnoaL-like" evidence="2">
    <location>
        <begin position="58"/>
        <end position="174"/>
    </location>
</feature>
<protein>
    <submittedName>
        <fullName evidence="3">Nuclear transport factor 2 family protein</fullName>
    </submittedName>
</protein>
<gene>
    <name evidence="3" type="ORF">HU230_36200</name>
</gene>
<feature type="signal peptide" evidence="1">
    <location>
        <begin position="1"/>
        <end position="31"/>
    </location>
</feature>
<sequence length="195" mass="21640">MSAIPYKGTLLTPAIFGLAANLALFSTPLSAAVSGGQKPVQDPITGDEDLGDLSQPQQALAQFYRGFNTRDLKMIDENFARSDEVAIDNPLGGIRRGADQPHVMYEGVFKSPADVHVVFWDYTIHRAGDVFWAVGRERGTYREGDVVKDLNIRTTRIYQLVDGRWRQMHHHGSIEDSKLLGDYQSAIRSAAAKIH</sequence>
<evidence type="ECO:0000256" key="1">
    <source>
        <dbReference type="SAM" id="SignalP"/>
    </source>
</evidence>
<proteinExistence type="predicted"/>
<organism evidence="3">
    <name type="scientific">Bradyrhizobium quebecense</name>
    <dbReference type="NCBI Taxonomy" id="2748629"/>
    <lineage>
        <taxon>Bacteria</taxon>
        <taxon>Pseudomonadati</taxon>
        <taxon>Pseudomonadota</taxon>
        <taxon>Alphaproteobacteria</taxon>
        <taxon>Hyphomicrobiales</taxon>
        <taxon>Nitrobacteraceae</taxon>
        <taxon>Bradyrhizobium</taxon>
    </lineage>
</organism>
<evidence type="ECO:0000313" key="3">
    <source>
        <dbReference type="EMBL" id="NVL11000.1"/>
    </source>
</evidence>
<dbReference type="EMBL" id="JABWSX010000001">
    <property type="protein sequence ID" value="NVL11000.1"/>
    <property type="molecule type" value="Genomic_DNA"/>
</dbReference>
<feature type="chain" id="PRO_5036824820" evidence="1">
    <location>
        <begin position="32"/>
        <end position="195"/>
    </location>
</feature>
<accession>A0A973WXA9</accession>
<dbReference type="Gene3D" id="3.10.450.50">
    <property type="match status" value="1"/>
</dbReference>
<dbReference type="RefSeq" id="WP_176534027.1">
    <property type="nucleotide sequence ID" value="NZ_CP088022.1"/>
</dbReference>
<comment type="caution">
    <text evidence="3">The sequence shown here is derived from an EMBL/GenBank/DDBJ whole genome shotgun (WGS) entry which is preliminary data.</text>
</comment>
<reference evidence="3" key="1">
    <citation type="submission" date="2020-06" db="EMBL/GenBank/DDBJ databases">
        <title>Whole Genome Sequence of Bradyrhizobium sp. Strain 66S1MB.</title>
        <authorList>
            <person name="Bromfield E."/>
            <person name="Cloutier S."/>
        </authorList>
    </citation>
    <scope>NUCLEOTIDE SEQUENCE</scope>
    <source>
        <strain evidence="3">66S1MB</strain>
    </source>
</reference>
<dbReference type="AlphaFoldDB" id="A0A973WXA9"/>
<dbReference type="Pfam" id="PF13474">
    <property type="entry name" value="SnoaL_3"/>
    <property type="match status" value="1"/>
</dbReference>
<keyword evidence="1" id="KW-0732">Signal</keyword>
<dbReference type="InterPro" id="IPR032710">
    <property type="entry name" value="NTF2-like_dom_sf"/>
</dbReference>